<protein>
    <submittedName>
        <fullName evidence="2">Uncharacterized protein</fullName>
    </submittedName>
</protein>
<gene>
    <name evidence="2" type="ORF">SAMN05421803_13049</name>
</gene>
<dbReference type="Proteomes" id="UP000184452">
    <property type="component" value="Unassembled WGS sequence"/>
</dbReference>
<name>A0A1M6UXU3_9ACTN</name>
<keyword evidence="1" id="KW-1133">Transmembrane helix</keyword>
<evidence type="ECO:0000256" key="1">
    <source>
        <dbReference type="SAM" id="Phobius"/>
    </source>
</evidence>
<dbReference type="RefSeq" id="WP_073383967.1">
    <property type="nucleotide sequence ID" value="NZ_FQZK01000030.1"/>
</dbReference>
<accession>A0A1M6UXU3</accession>
<evidence type="ECO:0000313" key="2">
    <source>
        <dbReference type="EMBL" id="SHK74072.1"/>
    </source>
</evidence>
<reference evidence="2 3" key="1">
    <citation type="submission" date="2016-11" db="EMBL/GenBank/DDBJ databases">
        <authorList>
            <person name="Jaros S."/>
            <person name="Januszkiewicz K."/>
            <person name="Wedrychowicz H."/>
        </authorList>
    </citation>
    <scope>NUCLEOTIDE SEQUENCE [LARGE SCALE GENOMIC DNA]</scope>
    <source>
        <strain evidence="2 3">CGMCC 4.5723</strain>
    </source>
</reference>
<dbReference type="PROSITE" id="PS51257">
    <property type="entry name" value="PROKAR_LIPOPROTEIN"/>
    <property type="match status" value="1"/>
</dbReference>
<dbReference type="OrthoDB" id="4162339at2"/>
<organism evidence="2 3">
    <name type="scientific">Nocardiopsis flavescens</name>
    <dbReference type="NCBI Taxonomy" id="758803"/>
    <lineage>
        <taxon>Bacteria</taxon>
        <taxon>Bacillati</taxon>
        <taxon>Actinomycetota</taxon>
        <taxon>Actinomycetes</taxon>
        <taxon>Streptosporangiales</taxon>
        <taxon>Nocardiopsidaceae</taxon>
        <taxon>Nocardiopsis</taxon>
    </lineage>
</organism>
<keyword evidence="3" id="KW-1185">Reference proteome</keyword>
<keyword evidence="1" id="KW-0472">Membrane</keyword>
<dbReference type="EMBL" id="FQZK01000030">
    <property type="protein sequence ID" value="SHK74072.1"/>
    <property type="molecule type" value="Genomic_DNA"/>
</dbReference>
<sequence>MSRRPILTWVVAPNLALLLLLVVSGCVLVLRNMIPPHVDAVEPEELSGTWQGWEYSFITLHGDGTAEFTALDGYWFAFDEGWRLSGTGTWEIVETENWGPEVHVASTGITGATEVFDDHWLRLPKGHDWRSDEPPEQETWVFGLDREWGELRLWMYMSDPDARYINWFDRVDA</sequence>
<feature type="transmembrane region" description="Helical" evidence="1">
    <location>
        <begin position="6"/>
        <end position="30"/>
    </location>
</feature>
<dbReference type="AlphaFoldDB" id="A0A1M6UXU3"/>
<proteinExistence type="predicted"/>
<keyword evidence="1" id="KW-0812">Transmembrane</keyword>
<evidence type="ECO:0000313" key="3">
    <source>
        <dbReference type="Proteomes" id="UP000184452"/>
    </source>
</evidence>